<dbReference type="Gene3D" id="3.30.565.10">
    <property type="entry name" value="Histidine kinase-like ATPase, C-terminal domain"/>
    <property type="match status" value="1"/>
</dbReference>
<dbReference type="InterPro" id="IPR003661">
    <property type="entry name" value="HisK_dim/P_dom"/>
</dbReference>
<evidence type="ECO:0000256" key="8">
    <source>
        <dbReference type="ARBA" id="ARBA00022777"/>
    </source>
</evidence>
<keyword evidence="8 12" id="KW-0418">Kinase</keyword>
<dbReference type="PROSITE" id="PS50109">
    <property type="entry name" value="HIS_KIN"/>
    <property type="match status" value="1"/>
</dbReference>
<feature type="domain" description="Histidine kinase" evidence="11">
    <location>
        <begin position="218"/>
        <end position="417"/>
    </location>
</feature>
<keyword evidence="10" id="KW-0472">Membrane</keyword>
<dbReference type="Gene3D" id="1.10.287.130">
    <property type="match status" value="1"/>
</dbReference>
<evidence type="ECO:0000313" key="13">
    <source>
        <dbReference type="Proteomes" id="UP000322080"/>
    </source>
</evidence>
<comment type="subcellular location">
    <subcellularLocation>
        <location evidence="2">Cell membrane</location>
        <topology evidence="2">Multi-pass membrane protein</topology>
    </subcellularLocation>
</comment>
<feature type="transmembrane region" description="Helical" evidence="10">
    <location>
        <begin position="125"/>
        <end position="145"/>
    </location>
</feature>
<dbReference type="PANTHER" id="PTHR44936">
    <property type="entry name" value="SENSOR PROTEIN CREC"/>
    <property type="match status" value="1"/>
</dbReference>
<keyword evidence="13" id="KW-1185">Reference proteome</keyword>
<dbReference type="GO" id="GO:0005886">
    <property type="term" value="C:plasma membrane"/>
    <property type="evidence" value="ECO:0007669"/>
    <property type="project" value="UniProtKB-SubCell"/>
</dbReference>
<evidence type="ECO:0000259" key="11">
    <source>
        <dbReference type="PROSITE" id="PS50109"/>
    </source>
</evidence>
<dbReference type="RefSeq" id="WP_148379797.1">
    <property type="nucleotide sequence ID" value="NZ_VSIY01000015.1"/>
</dbReference>
<dbReference type="Pfam" id="PF02518">
    <property type="entry name" value="HATPase_c"/>
    <property type="match status" value="1"/>
</dbReference>
<sequence>MSDSTESLFRDGPQNGWIRLRTLVVLRWVAIAGQIAAIGVSQRLLDLDLNLGLSAIVIGLSIIANLISSFVFPENSRVGERDATLILLFDSLQLGALLFLTGGINNPFALLIIAPVTIAATALTLRSAVVIGIAAIAIISTVTWAHLPLKTVSGTILRMPDLFELGYWGAIIVSVIFIGLYTRRVSSEIQSMQNALLATQMALAREQKLTDLGGVVAAAAHELGTPLATIKLVSSEMIGELEEGSDMREDAVLIREQADRCRDILRSMGRAGKDDLLLRQAPLSAVIEEAAEPHRDRGKEIVIQTGRDNVPVEAQPIILRKPEIIHGLRNLIQNAVDFAATTVWVEACWTDTTISVRIIDDGAGYPPHLLGRIGDPFIRKGRRKNDPRRPGYEGMGLGLFIAKTLIERTGAEFNFANGTNPYTGRAEPGEQSGAIAELVWRRDGTNGIEAPERAPVLGENVRFQS</sequence>
<feature type="transmembrane region" description="Helical" evidence="10">
    <location>
        <begin position="51"/>
        <end position="72"/>
    </location>
</feature>
<evidence type="ECO:0000256" key="4">
    <source>
        <dbReference type="ARBA" id="ARBA00022475"/>
    </source>
</evidence>
<dbReference type="InterPro" id="IPR003594">
    <property type="entry name" value="HATPase_dom"/>
</dbReference>
<keyword evidence="7" id="KW-0547">Nucleotide-binding</keyword>
<keyword evidence="4" id="KW-1003">Cell membrane</keyword>
<gene>
    <name evidence="12" type="ORF">FVF75_16020</name>
</gene>
<dbReference type="SMART" id="SM00387">
    <property type="entry name" value="HATPase_c"/>
    <property type="match status" value="1"/>
</dbReference>
<accession>A0A5D0R9I3</accession>
<evidence type="ECO:0000256" key="6">
    <source>
        <dbReference type="ARBA" id="ARBA00022679"/>
    </source>
</evidence>
<keyword evidence="6" id="KW-0808">Transferase</keyword>
<keyword evidence="5" id="KW-0597">Phosphoprotein</keyword>
<dbReference type="InterPro" id="IPR036097">
    <property type="entry name" value="HisK_dim/P_sf"/>
</dbReference>
<comment type="caution">
    <text evidence="12">The sequence shown here is derived from an EMBL/GenBank/DDBJ whole genome shotgun (WGS) entry which is preliminary data.</text>
</comment>
<feature type="transmembrane region" description="Helical" evidence="10">
    <location>
        <begin position="20"/>
        <end position="39"/>
    </location>
</feature>
<evidence type="ECO:0000256" key="7">
    <source>
        <dbReference type="ARBA" id="ARBA00022741"/>
    </source>
</evidence>
<feature type="transmembrane region" description="Helical" evidence="10">
    <location>
        <begin position="165"/>
        <end position="182"/>
    </location>
</feature>
<dbReference type="PANTHER" id="PTHR44936:SF10">
    <property type="entry name" value="SENSOR PROTEIN RSTB"/>
    <property type="match status" value="1"/>
</dbReference>
<dbReference type="SMART" id="SM00388">
    <property type="entry name" value="HisKA"/>
    <property type="match status" value="1"/>
</dbReference>
<dbReference type="SUPFAM" id="SSF55874">
    <property type="entry name" value="ATPase domain of HSP90 chaperone/DNA topoisomerase II/histidine kinase"/>
    <property type="match status" value="1"/>
</dbReference>
<dbReference type="InterPro" id="IPR050980">
    <property type="entry name" value="2C_sensor_his_kinase"/>
</dbReference>
<dbReference type="SUPFAM" id="SSF47384">
    <property type="entry name" value="Homodimeric domain of signal transducing histidine kinase"/>
    <property type="match status" value="1"/>
</dbReference>
<keyword evidence="10" id="KW-0812">Transmembrane</keyword>
<dbReference type="NCBIfam" id="NF045988">
    <property type="entry name" value="HisKinRegBRhodob"/>
    <property type="match status" value="1"/>
</dbReference>
<name>A0A5D0R9I3_9RHOB</name>
<organism evidence="12 13">
    <name type="scientific">Maritimibacter fusiformis</name>
    <dbReference type="NCBI Taxonomy" id="2603819"/>
    <lineage>
        <taxon>Bacteria</taxon>
        <taxon>Pseudomonadati</taxon>
        <taxon>Pseudomonadota</taxon>
        <taxon>Alphaproteobacteria</taxon>
        <taxon>Rhodobacterales</taxon>
        <taxon>Roseobacteraceae</taxon>
        <taxon>Maritimibacter</taxon>
    </lineage>
</organism>
<reference evidence="12 13" key="1">
    <citation type="submission" date="2019-08" db="EMBL/GenBank/DDBJ databases">
        <title>Identification of a novel species of the genus Boseongicola.</title>
        <authorList>
            <person name="Zhang X.-Q."/>
        </authorList>
    </citation>
    <scope>NUCLEOTIDE SEQUENCE [LARGE SCALE GENOMIC DNA]</scope>
    <source>
        <strain evidence="12 13">HY14</strain>
    </source>
</reference>
<dbReference type="Pfam" id="PF00512">
    <property type="entry name" value="HisKA"/>
    <property type="match status" value="1"/>
</dbReference>
<comment type="catalytic activity">
    <reaction evidence="1">
        <text>ATP + protein L-histidine = ADP + protein N-phospho-L-histidine.</text>
        <dbReference type="EC" id="2.7.13.3"/>
    </reaction>
</comment>
<dbReference type="NCBIfam" id="NF033792">
    <property type="entry name" value="ActS_PrrB_HisK"/>
    <property type="match status" value="1"/>
</dbReference>
<feature type="transmembrane region" description="Helical" evidence="10">
    <location>
        <begin position="92"/>
        <end position="113"/>
    </location>
</feature>
<dbReference type="PRINTS" id="PR00344">
    <property type="entry name" value="BCTRLSENSOR"/>
</dbReference>
<evidence type="ECO:0000256" key="9">
    <source>
        <dbReference type="ARBA" id="ARBA00022840"/>
    </source>
</evidence>
<evidence type="ECO:0000256" key="5">
    <source>
        <dbReference type="ARBA" id="ARBA00022553"/>
    </source>
</evidence>
<protein>
    <recommendedName>
        <fullName evidence="3">histidine kinase</fullName>
        <ecNumber evidence="3">2.7.13.3</ecNumber>
    </recommendedName>
</protein>
<keyword evidence="9" id="KW-0067">ATP-binding</keyword>
<evidence type="ECO:0000256" key="2">
    <source>
        <dbReference type="ARBA" id="ARBA00004651"/>
    </source>
</evidence>
<dbReference type="InterPro" id="IPR036890">
    <property type="entry name" value="HATPase_C_sf"/>
</dbReference>
<evidence type="ECO:0000256" key="10">
    <source>
        <dbReference type="SAM" id="Phobius"/>
    </source>
</evidence>
<dbReference type="EC" id="2.7.13.3" evidence="3"/>
<dbReference type="GO" id="GO:0000155">
    <property type="term" value="F:phosphorelay sensor kinase activity"/>
    <property type="evidence" value="ECO:0007669"/>
    <property type="project" value="InterPro"/>
</dbReference>
<proteinExistence type="predicted"/>
<dbReference type="GO" id="GO:0005524">
    <property type="term" value="F:ATP binding"/>
    <property type="evidence" value="ECO:0007669"/>
    <property type="project" value="UniProtKB-KW"/>
</dbReference>
<dbReference type="InterPro" id="IPR004358">
    <property type="entry name" value="Sig_transdc_His_kin-like_C"/>
</dbReference>
<evidence type="ECO:0000256" key="3">
    <source>
        <dbReference type="ARBA" id="ARBA00012438"/>
    </source>
</evidence>
<dbReference type="InterPro" id="IPR005467">
    <property type="entry name" value="His_kinase_dom"/>
</dbReference>
<keyword evidence="10" id="KW-1133">Transmembrane helix</keyword>
<dbReference type="AlphaFoldDB" id="A0A5D0R9I3"/>
<dbReference type="CDD" id="cd00082">
    <property type="entry name" value="HisKA"/>
    <property type="match status" value="1"/>
</dbReference>
<evidence type="ECO:0000256" key="1">
    <source>
        <dbReference type="ARBA" id="ARBA00000085"/>
    </source>
</evidence>
<evidence type="ECO:0000313" key="12">
    <source>
        <dbReference type="EMBL" id="TYB77759.1"/>
    </source>
</evidence>
<dbReference type="Proteomes" id="UP000322080">
    <property type="component" value="Unassembled WGS sequence"/>
</dbReference>
<dbReference type="InterPro" id="IPR047770">
    <property type="entry name" value="RegB"/>
</dbReference>
<dbReference type="EMBL" id="VSIY01000015">
    <property type="protein sequence ID" value="TYB77759.1"/>
    <property type="molecule type" value="Genomic_DNA"/>
</dbReference>